<dbReference type="Pfam" id="PF13966">
    <property type="entry name" value="zf-RVT"/>
    <property type="match status" value="1"/>
</dbReference>
<sequence length="143" mass="16932">MAKGLILKHQFILWLALQKKFTTVDRLTTLGIQVDVACVLCNTQAVETLSHMMFDCTFATQIWCRLLNWIGIRRLEHSWEEEVTWLSKVVSKRSPKNTILRFMYVAVVYHIWMEINNRRFQQICRAPNEIAIELHIAGQMQRR</sequence>
<organism evidence="2 3">
    <name type="scientific">Solanum pinnatisectum</name>
    <name type="common">tansyleaf nightshade</name>
    <dbReference type="NCBI Taxonomy" id="50273"/>
    <lineage>
        <taxon>Eukaryota</taxon>
        <taxon>Viridiplantae</taxon>
        <taxon>Streptophyta</taxon>
        <taxon>Embryophyta</taxon>
        <taxon>Tracheophyta</taxon>
        <taxon>Spermatophyta</taxon>
        <taxon>Magnoliopsida</taxon>
        <taxon>eudicotyledons</taxon>
        <taxon>Gunneridae</taxon>
        <taxon>Pentapetalae</taxon>
        <taxon>asterids</taxon>
        <taxon>lamiids</taxon>
        <taxon>Solanales</taxon>
        <taxon>Solanaceae</taxon>
        <taxon>Solanoideae</taxon>
        <taxon>Solaneae</taxon>
        <taxon>Solanum</taxon>
    </lineage>
</organism>
<keyword evidence="3" id="KW-1185">Reference proteome</keyword>
<evidence type="ECO:0000313" key="2">
    <source>
        <dbReference type="EMBL" id="KAK4723897.1"/>
    </source>
</evidence>
<dbReference type="EMBL" id="JAWPEI010000006">
    <property type="protein sequence ID" value="KAK4723897.1"/>
    <property type="molecule type" value="Genomic_DNA"/>
</dbReference>
<dbReference type="PANTHER" id="PTHR33116">
    <property type="entry name" value="REVERSE TRANSCRIPTASE ZINC-BINDING DOMAIN-CONTAINING PROTEIN-RELATED-RELATED"/>
    <property type="match status" value="1"/>
</dbReference>
<protein>
    <recommendedName>
        <fullName evidence="1">Reverse transcriptase zinc-binding domain-containing protein</fullName>
    </recommendedName>
</protein>
<feature type="domain" description="Reverse transcriptase zinc-binding" evidence="1">
    <location>
        <begin position="4"/>
        <end position="63"/>
    </location>
</feature>
<comment type="caution">
    <text evidence="2">The sequence shown here is derived from an EMBL/GenBank/DDBJ whole genome shotgun (WGS) entry which is preliminary data.</text>
</comment>
<gene>
    <name evidence="2" type="ORF">R3W88_026676</name>
</gene>
<name>A0AAV9LHN9_9SOLN</name>
<dbReference type="AlphaFoldDB" id="A0AAV9LHN9"/>
<evidence type="ECO:0000313" key="3">
    <source>
        <dbReference type="Proteomes" id="UP001311915"/>
    </source>
</evidence>
<dbReference type="Proteomes" id="UP001311915">
    <property type="component" value="Unassembled WGS sequence"/>
</dbReference>
<dbReference type="PANTHER" id="PTHR33116:SF66">
    <property type="entry name" value="REVERSE TRANSCRIPTASE ZINC-BINDING DOMAIN-CONTAINING PROTEIN"/>
    <property type="match status" value="1"/>
</dbReference>
<reference evidence="2 3" key="1">
    <citation type="submission" date="2023-10" db="EMBL/GenBank/DDBJ databases">
        <title>Genome-Wide Identification Analysis in wild type Solanum Pinnatisectum Reveals Some Genes Defensing Phytophthora Infestans.</title>
        <authorList>
            <person name="Sun C."/>
        </authorList>
    </citation>
    <scope>NUCLEOTIDE SEQUENCE [LARGE SCALE GENOMIC DNA]</scope>
    <source>
        <strain evidence="2">LQN</strain>
        <tissue evidence="2">Leaf</tissue>
    </source>
</reference>
<dbReference type="InterPro" id="IPR026960">
    <property type="entry name" value="RVT-Znf"/>
</dbReference>
<evidence type="ECO:0000259" key="1">
    <source>
        <dbReference type="Pfam" id="PF13966"/>
    </source>
</evidence>
<accession>A0AAV9LHN9</accession>
<proteinExistence type="predicted"/>